<evidence type="ECO:0000313" key="1">
    <source>
        <dbReference type="EMBL" id="KAK5628712.1"/>
    </source>
</evidence>
<gene>
    <name evidence="1" type="ORF">RRF57_004427</name>
</gene>
<dbReference type="EMBL" id="JAWHQM010000009">
    <property type="protein sequence ID" value="KAK5628712.1"/>
    <property type="molecule type" value="Genomic_DNA"/>
</dbReference>
<proteinExistence type="predicted"/>
<accession>A0AAN7Z3U8</accession>
<organism evidence="1 2">
    <name type="scientific">Xylaria bambusicola</name>
    <dbReference type="NCBI Taxonomy" id="326684"/>
    <lineage>
        <taxon>Eukaryota</taxon>
        <taxon>Fungi</taxon>
        <taxon>Dikarya</taxon>
        <taxon>Ascomycota</taxon>
        <taxon>Pezizomycotina</taxon>
        <taxon>Sordariomycetes</taxon>
        <taxon>Xylariomycetidae</taxon>
        <taxon>Xylariales</taxon>
        <taxon>Xylariaceae</taxon>
        <taxon>Xylaria</taxon>
    </lineage>
</organism>
<evidence type="ECO:0000313" key="2">
    <source>
        <dbReference type="Proteomes" id="UP001305414"/>
    </source>
</evidence>
<protein>
    <submittedName>
        <fullName evidence="1">Uncharacterized protein</fullName>
    </submittedName>
</protein>
<dbReference type="AlphaFoldDB" id="A0AAN7Z3U8"/>
<reference evidence="1 2" key="1">
    <citation type="submission" date="2023-10" db="EMBL/GenBank/DDBJ databases">
        <title>Draft genome sequence of Xylaria bambusicola isolate GMP-LS, the root and basal stem rot pathogen of sugarcane in Indonesia.</title>
        <authorList>
            <person name="Selvaraj P."/>
            <person name="Muralishankar V."/>
            <person name="Muruganantham S."/>
            <person name="Sp S."/>
            <person name="Haryani S."/>
            <person name="Lau K.J.X."/>
            <person name="Naqvi N.I."/>
        </authorList>
    </citation>
    <scope>NUCLEOTIDE SEQUENCE [LARGE SCALE GENOMIC DNA]</scope>
    <source>
        <strain evidence="1">GMP-LS</strain>
    </source>
</reference>
<comment type="caution">
    <text evidence="1">The sequence shown here is derived from an EMBL/GenBank/DDBJ whole genome shotgun (WGS) entry which is preliminary data.</text>
</comment>
<name>A0AAN7Z3U8_9PEZI</name>
<dbReference type="Proteomes" id="UP001305414">
    <property type="component" value="Unassembled WGS sequence"/>
</dbReference>
<keyword evidence="2" id="KW-1185">Reference proteome</keyword>
<sequence length="104" mass="11440">MVGYTYDAVCQDEHNSLSRNSPNLLEYADGGGRGAIDCEAINVATASHTNALHVEARCGCHERPQPHKLTKEVVTWKDLPKKDQLLVITLARLSEPLTQTSLQV</sequence>